<keyword evidence="2" id="KW-1185">Reference proteome</keyword>
<dbReference type="EMBL" id="AKCV02000011">
    <property type="protein sequence ID" value="TMS59256.1"/>
    <property type="molecule type" value="Genomic_DNA"/>
</dbReference>
<organism evidence="1 2">
    <name type="scientific">Imbroritus primus</name>
    <dbReference type="NCBI Taxonomy" id="3058603"/>
    <lineage>
        <taxon>Bacteria</taxon>
        <taxon>Pseudomonadati</taxon>
        <taxon>Pseudomonadota</taxon>
        <taxon>Betaproteobacteria</taxon>
        <taxon>Burkholderiales</taxon>
        <taxon>Burkholderiaceae</taxon>
        <taxon>Imbroritus</taxon>
    </lineage>
</organism>
<protein>
    <submittedName>
        <fullName evidence="1">5-oxoprolinase subunit PxpB</fullName>
        <ecNumber evidence="1">3.5.2.9</ecNumber>
    </submittedName>
</protein>
<reference evidence="1" key="1">
    <citation type="submission" date="2019-05" db="EMBL/GenBank/DDBJ databases">
        <title>Revised genome assembly of Burkholderiaceae (previously Ralstonia) sp. PBA.</title>
        <authorList>
            <person name="Gan H.M."/>
        </authorList>
    </citation>
    <scope>NUCLEOTIDE SEQUENCE</scope>
    <source>
        <strain evidence="1">PBA</strain>
    </source>
</reference>
<sequence length="240" mass="26101">MDVRFLSAGDTAIVVEFGDRIDRTLSDRVLQLGARVRAVEVPGVVETVPTYRSLMVHYDPLVTDSATLSEQITALLDDNAASTGAGRLWRVPACYEPTHAPDIAEVAETKGLTVDEVIRLHTETQFHIYMIGFVPGYPYMGDLPEQLVLPRRADPRIRVPAGSIAIASTMTAIYPLESPGGWHLIGTTPIRLFDAAQPRPALFSPGDKVRFEPVTAAQFDDIRAATQAGTYQVPSEALAS</sequence>
<evidence type="ECO:0000313" key="1">
    <source>
        <dbReference type="EMBL" id="TMS59256.1"/>
    </source>
</evidence>
<keyword evidence="1" id="KW-0378">Hydrolase</keyword>
<comment type="caution">
    <text evidence="1">The sequence shown here is derived from an EMBL/GenBank/DDBJ whole genome shotgun (WGS) entry which is preliminary data.</text>
</comment>
<accession>A0ACD3SSR1</accession>
<dbReference type="EC" id="3.5.2.9" evidence="1"/>
<evidence type="ECO:0000313" key="2">
    <source>
        <dbReference type="Proteomes" id="UP000004277"/>
    </source>
</evidence>
<name>A0ACD3SSR1_9BURK</name>
<gene>
    <name evidence="1" type="primary">pxpB</name>
    <name evidence="1" type="ORF">MW7_003485</name>
</gene>
<dbReference type="Proteomes" id="UP000004277">
    <property type="component" value="Unassembled WGS sequence"/>
</dbReference>
<proteinExistence type="predicted"/>